<keyword evidence="4" id="KW-1185">Reference proteome</keyword>
<evidence type="ECO:0000313" key="4">
    <source>
        <dbReference type="Proteomes" id="UP000070255"/>
    </source>
</evidence>
<comment type="caution">
    <text evidence="3">The sequence shown here is derived from an EMBL/GenBank/DDBJ whole genome shotgun (WGS) entry which is preliminary data.</text>
</comment>
<evidence type="ECO:0000313" key="3">
    <source>
        <dbReference type="EMBL" id="KWZ44899.1"/>
    </source>
</evidence>
<protein>
    <submittedName>
        <fullName evidence="3">SAM-dependent methyltransferase</fullName>
    </submittedName>
</protein>
<keyword evidence="1" id="KW-0808">Transferase</keyword>
<dbReference type="GO" id="GO:0008168">
    <property type="term" value="F:methyltransferase activity"/>
    <property type="evidence" value="ECO:0007669"/>
    <property type="project" value="UniProtKB-KW"/>
</dbReference>
<evidence type="ECO:0000256" key="1">
    <source>
        <dbReference type="ARBA" id="ARBA00022679"/>
    </source>
</evidence>
<dbReference type="Gene3D" id="3.40.50.150">
    <property type="entry name" value="Vaccinia Virus protein VP39"/>
    <property type="match status" value="1"/>
</dbReference>
<gene>
    <name evidence="3" type="ORF">WS72_14370</name>
</gene>
<proteinExistence type="predicted"/>
<dbReference type="SUPFAM" id="SSF53335">
    <property type="entry name" value="S-adenosyl-L-methionine-dependent methyltransferases"/>
    <property type="match status" value="1"/>
</dbReference>
<dbReference type="EMBL" id="LNJQ01000001">
    <property type="protein sequence ID" value="KWZ44899.1"/>
    <property type="molecule type" value="Genomic_DNA"/>
</dbReference>
<dbReference type="RefSeq" id="WP_059643820.1">
    <property type="nucleotide sequence ID" value="NZ_CP013424.1"/>
</dbReference>
<dbReference type="GO" id="GO:0032259">
    <property type="term" value="P:methylation"/>
    <property type="evidence" value="ECO:0007669"/>
    <property type="project" value="UniProtKB-KW"/>
</dbReference>
<accession>A0ABR5TIV3</accession>
<reference evidence="3 4" key="1">
    <citation type="submission" date="2015-11" db="EMBL/GenBank/DDBJ databases">
        <authorList>
            <person name="Sahl J."/>
            <person name="Wagner D."/>
            <person name="Keim P."/>
        </authorList>
    </citation>
    <scope>NUCLEOTIDE SEQUENCE [LARGE SCALE GENOMIC DNA]</scope>
    <source>
        <strain evidence="3 4">BDU18</strain>
    </source>
</reference>
<name>A0ABR5TIV3_9BURK</name>
<dbReference type="Pfam" id="PF13649">
    <property type="entry name" value="Methyltransf_25"/>
    <property type="match status" value="1"/>
</dbReference>
<dbReference type="PANTHER" id="PTHR43861">
    <property type="entry name" value="TRANS-ACONITATE 2-METHYLTRANSFERASE-RELATED"/>
    <property type="match status" value="1"/>
</dbReference>
<dbReference type="Proteomes" id="UP000070255">
    <property type="component" value="Unassembled WGS sequence"/>
</dbReference>
<sequence length="201" mass="21751">MDRTTLDAYDRHAADYAREWAEQPAPDDMYALLERYFEPGSTVDIGCGAGRDVAWLASRGFDACGYDGSASLVAEARRSHPALRFEQALLPALAGVPSGAFRNVLCETVIMHLPSQDVDAALARLVELLAPGGTLYLSWRVASDGAQRDGRGRLYAVVEPARVHAALGDACDVLFEQEKVSESSGKCVRRLVVRKRARAAG</sequence>
<dbReference type="InterPro" id="IPR029063">
    <property type="entry name" value="SAM-dependent_MTases_sf"/>
</dbReference>
<evidence type="ECO:0000259" key="2">
    <source>
        <dbReference type="Pfam" id="PF13649"/>
    </source>
</evidence>
<dbReference type="InterPro" id="IPR041698">
    <property type="entry name" value="Methyltransf_25"/>
</dbReference>
<keyword evidence="3" id="KW-0489">Methyltransferase</keyword>
<feature type="domain" description="Methyltransferase" evidence="2">
    <location>
        <begin position="43"/>
        <end position="133"/>
    </location>
</feature>
<dbReference type="CDD" id="cd02440">
    <property type="entry name" value="AdoMet_MTases"/>
    <property type="match status" value="1"/>
</dbReference>
<organism evidence="3 4">
    <name type="scientific">Burkholderia savannae</name>
    <dbReference type="NCBI Taxonomy" id="1637837"/>
    <lineage>
        <taxon>Bacteria</taxon>
        <taxon>Pseudomonadati</taxon>
        <taxon>Pseudomonadota</taxon>
        <taxon>Betaproteobacteria</taxon>
        <taxon>Burkholderiales</taxon>
        <taxon>Burkholderiaceae</taxon>
        <taxon>Burkholderia</taxon>
        <taxon>pseudomallei group</taxon>
    </lineage>
</organism>